<dbReference type="Proteomes" id="UP001364224">
    <property type="component" value="Unassembled WGS sequence"/>
</dbReference>
<comment type="similarity">
    <text evidence="10">Belongs to the PlsX family.</text>
</comment>
<dbReference type="GO" id="GO:0043811">
    <property type="term" value="F:phosphate:acyl-[acyl carrier protein] acyltransferase activity"/>
    <property type="evidence" value="ECO:0007669"/>
    <property type="project" value="UniProtKB-EC"/>
</dbReference>
<dbReference type="EC" id="2.3.1.274" evidence="8 10"/>
<evidence type="ECO:0000256" key="2">
    <source>
        <dbReference type="ARBA" id="ARBA00022490"/>
    </source>
</evidence>
<dbReference type="EMBL" id="JAZHRV010000001">
    <property type="protein sequence ID" value="MEH2554096.1"/>
    <property type="molecule type" value="Genomic_DNA"/>
</dbReference>
<dbReference type="Pfam" id="PF02504">
    <property type="entry name" value="FA_synthesis"/>
    <property type="match status" value="1"/>
</dbReference>
<dbReference type="Gene3D" id="3.40.718.10">
    <property type="entry name" value="Isopropylmalate Dehydrogenase"/>
    <property type="match status" value="1"/>
</dbReference>
<comment type="catalytic activity">
    <reaction evidence="1 10">
        <text>a fatty acyl-[ACP] + phosphate = an acyl phosphate + holo-[ACP]</text>
        <dbReference type="Rhea" id="RHEA:42292"/>
        <dbReference type="Rhea" id="RHEA-COMP:9685"/>
        <dbReference type="Rhea" id="RHEA-COMP:14125"/>
        <dbReference type="ChEBI" id="CHEBI:43474"/>
        <dbReference type="ChEBI" id="CHEBI:59918"/>
        <dbReference type="ChEBI" id="CHEBI:64479"/>
        <dbReference type="ChEBI" id="CHEBI:138651"/>
        <dbReference type="EC" id="2.3.1.274"/>
    </reaction>
</comment>
<keyword evidence="2 10" id="KW-0963">Cytoplasm</keyword>
<proteinExistence type="inferred from homology"/>
<protein>
    <recommendedName>
        <fullName evidence="8 10">Phosphate acyltransferase</fullName>
        <ecNumber evidence="8 10">2.3.1.274</ecNumber>
    </recommendedName>
    <alternativeName>
        <fullName evidence="10">Acyl-ACP phosphotransacylase</fullName>
    </alternativeName>
    <alternativeName>
        <fullName evidence="10">Acyl-[acyl-carrier-protein]--phosphate acyltransferase</fullName>
    </alternativeName>
    <alternativeName>
        <fullName evidence="10">Phosphate-acyl-ACP acyltransferase</fullName>
    </alternativeName>
</protein>
<comment type="pathway">
    <text evidence="10">Lipid metabolism; phospholipid metabolism.</text>
</comment>
<dbReference type="PANTHER" id="PTHR30100">
    <property type="entry name" value="FATTY ACID/PHOSPHOLIPID SYNTHESIS PROTEIN PLSX"/>
    <property type="match status" value="1"/>
</dbReference>
<evidence type="ECO:0000256" key="3">
    <source>
        <dbReference type="ARBA" id="ARBA00022516"/>
    </source>
</evidence>
<dbReference type="SUPFAM" id="SSF53659">
    <property type="entry name" value="Isocitrate/Isopropylmalate dehydrogenase-like"/>
    <property type="match status" value="1"/>
</dbReference>
<evidence type="ECO:0000256" key="4">
    <source>
        <dbReference type="ARBA" id="ARBA00022679"/>
    </source>
</evidence>
<dbReference type="InterPro" id="IPR003664">
    <property type="entry name" value="FA_synthesis"/>
</dbReference>
<gene>
    <name evidence="10" type="primary">plsX</name>
    <name evidence="11" type="ORF">V1286_001625</name>
</gene>
<keyword evidence="4 10" id="KW-0808">Transferase</keyword>
<comment type="subcellular location">
    <subcellularLocation>
        <location evidence="10">Cytoplasm</location>
    </subcellularLocation>
    <text evidence="10">Associated with the membrane possibly through PlsY.</text>
</comment>
<dbReference type="InterPro" id="IPR012281">
    <property type="entry name" value="Phospholipid_synth_PlsX-like"/>
</dbReference>
<comment type="subunit">
    <text evidence="9 10">Homodimer. Probably interacts with PlsY.</text>
</comment>
<reference evidence="11 12" key="1">
    <citation type="submission" date="2024-02" db="EMBL/GenBank/DDBJ databases">
        <title>Adaptive strategies in a cosmopolitan and abundant soil bacterium.</title>
        <authorList>
            <person name="Carini P."/>
        </authorList>
    </citation>
    <scope>NUCLEOTIDE SEQUENCE [LARGE SCALE GENOMIC DNA]</scope>
    <source>
        <strain evidence="11 12">AZCC 1608</strain>
    </source>
</reference>
<dbReference type="PIRSF" id="PIRSF002465">
    <property type="entry name" value="Phsphlp_syn_PlsX"/>
    <property type="match status" value="1"/>
</dbReference>
<evidence type="ECO:0000313" key="12">
    <source>
        <dbReference type="Proteomes" id="UP001364224"/>
    </source>
</evidence>
<organism evidence="11 12">
    <name type="scientific">Bradyrhizobium algeriense</name>
    <dbReference type="NCBI Taxonomy" id="634784"/>
    <lineage>
        <taxon>Bacteria</taxon>
        <taxon>Pseudomonadati</taxon>
        <taxon>Pseudomonadota</taxon>
        <taxon>Alphaproteobacteria</taxon>
        <taxon>Hyphomicrobiales</taxon>
        <taxon>Nitrobacteraceae</taxon>
        <taxon>Bradyrhizobium</taxon>
    </lineage>
</organism>
<sequence>MPEKIRIALDCMGGDFGAPVALAGAELSLKRLSNVEFLAFGDLATVEPLITTRPQLHRLTRIVHSEVVIRMDQKPAEALRHGRSKSSMALAIDAIKRKEADFAISAGNTGALMALAKIKLRTTDGIARPALAALWPSLKGETVVLDLGASIGADAEHLFNLAVMGGAMARTALKIDRPTVGMLGSYFSQFDRQHHAYAADQLLRDTQLPGLNYIGFVEGCDIGSGRVDVVVTEAFAGNVALKSAEGTARLIQKSLQGAMRSSWSSRVGYLLARGSFSMLRTKLRPPNGAMFLGLNGTVIKSHGSADAASFADAIAFGCKMVRAGVHSSIQQLIQPVPV</sequence>
<keyword evidence="5 10" id="KW-0443">Lipid metabolism</keyword>
<evidence type="ECO:0000256" key="5">
    <source>
        <dbReference type="ARBA" id="ARBA00023098"/>
    </source>
</evidence>
<evidence type="ECO:0000256" key="10">
    <source>
        <dbReference type="HAMAP-Rule" id="MF_00019"/>
    </source>
</evidence>
<evidence type="ECO:0000256" key="1">
    <source>
        <dbReference type="ARBA" id="ARBA00001232"/>
    </source>
</evidence>
<dbReference type="HAMAP" id="MF_00019">
    <property type="entry name" value="PlsX"/>
    <property type="match status" value="1"/>
</dbReference>
<evidence type="ECO:0000256" key="6">
    <source>
        <dbReference type="ARBA" id="ARBA00023209"/>
    </source>
</evidence>
<keyword evidence="3 10" id="KW-0444">Lipid biosynthesis</keyword>
<keyword evidence="7 10" id="KW-1208">Phospholipid metabolism</keyword>
<evidence type="ECO:0000256" key="8">
    <source>
        <dbReference type="ARBA" id="ARBA00024069"/>
    </source>
</evidence>
<accession>A0ABU8B6D2</accession>
<comment type="function">
    <text evidence="10">Catalyzes the reversible formation of acyl-phosphate (acyl-PO(4)) from acyl-[acyl-carrier-protein] (acyl-ACP). This enzyme utilizes acyl-ACP as fatty acyl donor, but not acyl-CoA.</text>
</comment>
<evidence type="ECO:0000256" key="7">
    <source>
        <dbReference type="ARBA" id="ARBA00023264"/>
    </source>
</evidence>
<keyword evidence="6 10" id="KW-0594">Phospholipid biosynthesis</keyword>
<evidence type="ECO:0000256" key="9">
    <source>
        <dbReference type="ARBA" id="ARBA00046608"/>
    </source>
</evidence>
<keyword evidence="11" id="KW-0012">Acyltransferase</keyword>
<name>A0ABU8B6D2_9BRAD</name>
<dbReference type="NCBIfam" id="TIGR00182">
    <property type="entry name" value="plsX"/>
    <property type="match status" value="1"/>
</dbReference>
<evidence type="ECO:0000313" key="11">
    <source>
        <dbReference type="EMBL" id="MEH2554096.1"/>
    </source>
</evidence>
<dbReference type="RefSeq" id="WP_334478744.1">
    <property type="nucleotide sequence ID" value="NZ_JAZHRV010000001.1"/>
</dbReference>
<comment type="caution">
    <text evidence="11">The sequence shown here is derived from an EMBL/GenBank/DDBJ whole genome shotgun (WGS) entry which is preliminary data.</text>
</comment>
<dbReference type="PANTHER" id="PTHR30100:SF1">
    <property type="entry name" value="PHOSPHATE ACYLTRANSFERASE"/>
    <property type="match status" value="1"/>
</dbReference>
<keyword evidence="12" id="KW-1185">Reference proteome</keyword>